<name>A0A1G8Y4P8_9GAMM</name>
<dbReference type="InterPro" id="IPR057271">
    <property type="entry name" value="YagK_YfjJ_C"/>
</dbReference>
<reference evidence="2 3" key="1">
    <citation type="submission" date="2016-10" db="EMBL/GenBank/DDBJ databases">
        <authorList>
            <person name="de Groot N.N."/>
        </authorList>
    </citation>
    <scope>NUCLEOTIDE SEQUENCE [LARGE SCALE GENOMIC DNA]</scope>
    <source>
        <strain evidence="2 3">CGMCC 1.6133</strain>
    </source>
</reference>
<dbReference type="STRING" id="376427.SAMN04487954_1103"/>
<evidence type="ECO:0000313" key="2">
    <source>
        <dbReference type="EMBL" id="SDJ97808.1"/>
    </source>
</evidence>
<dbReference type="EMBL" id="FNES01000010">
    <property type="protein sequence ID" value="SDJ97808.1"/>
    <property type="molecule type" value="Genomic_DNA"/>
</dbReference>
<gene>
    <name evidence="2" type="ORF">SAMN04487954_1103</name>
</gene>
<proteinExistence type="predicted"/>
<dbReference type="RefSeq" id="WP_176761518.1">
    <property type="nucleotide sequence ID" value="NZ_FNES01000010.1"/>
</dbReference>
<dbReference type="AlphaFoldDB" id="A0A1G8Y4P8"/>
<dbReference type="Proteomes" id="UP000198525">
    <property type="component" value="Unassembled WGS sequence"/>
</dbReference>
<feature type="domain" description="YagK/YfjJ C-terminal" evidence="1">
    <location>
        <begin position="48"/>
        <end position="217"/>
    </location>
</feature>
<protein>
    <recommendedName>
        <fullName evidence="1">YagK/YfjJ C-terminal domain-containing protein</fullName>
    </recommendedName>
</protein>
<dbReference type="Pfam" id="PF11726">
    <property type="entry name" value="YagK_YfjJ_C"/>
    <property type="match status" value="1"/>
</dbReference>
<keyword evidence="3" id="KW-1185">Reference proteome</keyword>
<sequence length="219" mass="25568">MTTKHPTNLNLHLSHYASFNGMEIQPESLPMVSEYLQALQVTLERAISDYPRVLAFRVDPVIPTAISDRMTLRDHQVLIRKFITSFKAIIKHEREIKRRSGWVPNTRVRYVWCREVGSNGKPHYHLFLMLNRDAYHLPGRIGSPNENLFNRVSRAWYSALGVAWSHQEPWIHVPQNPVYWIDRDDAESFQRAFYRASYLCKADTKHYGLGVRAFGTSRS</sequence>
<evidence type="ECO:0000259" key="1">
    <source>
        <dbReference type="Pfam" id="PF11726"/>
    </source>
</evidence>
<organism evidence="2 3">
    <name type="scientific">Billgrantia gudaonensis</name>
    <dbReference type="NCBI Taxonomy" id="376427"/>
    <lineage>
        <taxon>Bacteria</taxon>
        <taxon>Pseudomonadati</taxon>
        <taxon>Pseudomonadota</taxon>
        <taxon>Gammaproteobacteria</taxon>
        <taxon>Oceanospirillales</taxon>
        <taxon>Halomonadaceae</taxon>
        <taxon>Billgrantia</taxon>
    </lineage>
</organism>
<accession>A0A1G8Y4P8</accession>
<evidence type="ECO:0000313" key="3">
    <source>
        <dbReference type="Proteomes" id="UP000198525"/>
    </source>
</evidence>